<dbReference type="EMBL" id="CP036426">
    <property type="protein sequence ID" value="QDV33812.1"/>
    <property type="molecule type" value="Genomic_DNA"/>
</dbReference>
<dbReference type="InterPro" id="IPR015191">
    <property type="entry name" value="SelB_WHD4"/>
</dbReference>
<name>A0A518GZ57_9BACT</name>
<dbReference type="Gene3D" id="3.40.50.300">
    <property type="entry name" value="P-loop containing nucleotide triphosphate hydrolases"/>
    <property type="match status" value="1"/>
</dbReference>
<reference evidence="11 12" key="1">
    <citation type="submission" date="2019-02" db="EMBL/GenBank/DDBJ databases">
        <title>Deep-cultivation of Planctomycetes and their phenomic and genomic characterization uncovers novel biology.</title>
        <authorList>
            <person name="Wiegand S."/>
            <person name="Jogler M."/>
            <person name="Boedeker C."/>
            <person name="Pinto D."/>
            <person name="Vollmers J."/>
            <person name="Rivas-Marin E."/>
            <person name="Kohn T."/>
            <person name="Peeters S.H."/>
            <person name="Heuer A."/>
            <person name="Rast P."/>
            <person name="Oberbeckmann S."/>
            <person name="Bunk B."/>
            <person name="Jeske O."/>
            <person name="Meyerdierks A."/>
            <person name="Storesund J.E."/>
            <person name="Kallscheuer N."/>
            <person name="Luecker S."/>
            <person name="Lage O.M."/>
            <person name="Pohl T."/>
            <person name="Merkel B.J."/>
            <person name="Hornburger P."/>
            <person name="Mueller R.-W."/>
            <person name="Bruemmer F."/>
            <person name="Labrenz M."/>
            <person name="Spormann A.M."/>
            <person name="Op den Camp H."/>
            <person name="Overmann J."/>
            <person name="Amann R."/>
            <person name="Jetten M.S.M."/>
            <person name="Mascher T."/>
            <person name="Medema M.H."/>
            <person name="Devos D.P."/>
            <person name="Kaster A.-K."/>
            <person name="Ovreas L."/>
            <person name="Rohde M."/>
            <person name="Galperin M.Y."/>
            <person name="Jogler C."/>
        </authorList>
    </citation>
    <scope>NUCLEOTIDE SEQUENCE [LARGE SCALE GENOMIC DNA]</scope>
    <source>
        <strain evidence="11 12">ElP</strain>
    </source>
</reference>
<dbReference type="Pfam" id="PF00009">
    <property type="entry name" value="GTP_EFTU"/>
    <property type="match status" value="1"/>
</dbReference>
<gene>
    <name evidence="11" type="primary">selB</name>
    <name evidence="11" type="ORF">ElP_16910</name>
</gene>
<dbReference type="InterPro" id="IPR031157">
    <property type="entry name" value="G_TR_CS"/>
</dbReference>
<dbReference type="InterPro" id="IPR000795">
    <property type="entry name" value="T_Tr_GTP-bd_dom"/>
</dbReference>
<dbReference type="GO" id="GO:0003746">
    <property type="term" value="F:translation elongation factor activity"/>
    <property type="evidence" value="ECO:0007669"/>
    <property type="project" value="UniProtKB-KW"/>
</dbReference>
<dbReference type="OrthoDB" id="9804504at2"/>
<keyword evidence="12" id="KW-1185">Reference proteome</keyword>
<dbReference type="PROSITE" id="PS51722">
    <property type="entry name" value="G_TR_2"/>
    <property type="match status" value="1"/>
</dbReference>
<evidence type="ECO:0000256" key="9">
    <source>
        <dbReference type="SAM" id="MobiDB-lite"/>
    </source>
</evidence>
<dbReference type="Pfam" id="PF03144">
    <property type="entry name" value="GTP_EFTU_D2"/>
    <property type="match status" value="1"/>
</dbReference>
<dbReference type="CDD" id="cd15491">
    <property type="entry name" value="selB_III"/>
    <property type="match status" value="1"/>
</dbReference>
<proteinExistence type="predicted"/>
<dbReference type="NCBIfam" id="TIGR00231">
    <property type="entry name" value="small_GTP"/>
    <property type="match status" value="1"/>
</dbReference>
<dbReference type="CDD" id="cd04171">
    <property type="entry name" value="SelB"/>
    <property type="match status" value="1"/>
</dbReference>
<dbReference type="InterPro" id="IPR027417">
    <property type="entry name" value="P-loop_NTPase"/>
</dbReference>
<dbReference type="Gene3D" id="1.10.10.10">
    <property type="entry name" value="Winged helix-like DNA-binding domain superfamily/Winged helix DNA-binding domain"/>
    <property type="match status" value="1"/>
</dbReference>
<dbReference type="PROSITE" id="PS00301">
    <property type="entry name" value="G_TR_1"/>
    <property type="match status" value="1"/>
</dbReference>
<feature type="region of interest" description="Disordered" evidence="9">
    <location>
        <begin position="1"/>
        <end position="47"/>
    </location>
</feature>
<dbReference type="Pfam" id="PF09107">
    <property type="entry name" value="WHD_3rd_SelB"/>
    <property type="match status" value="1"/>
</dbReference>
<dbReference type="GO" id="GO:0005829">
    <property type="term" value="C:cytosol"/>
    <property type="evidence" value="ECO:0007669"/>
    <property type="project" value="TreeGrafter"/>
</dbReference>
<evidence type="ECO:0000259" key="10">
    <source>
        <dbReference type="PROSITE" id="PS51722"/>
    </source>
</evidence>
<dbReference type="InterPro" id="IPR005225">
    <property type="entry name" value="Small_GTP-bd"/>
</dbReference>
<evidence type="ECO:0000256" key="6">
    <source>
        <dbReference type="ARBA" id="ARBA00023134"/>
    </source>
</evidence>
<dbReference type="Gene3D" id="1.10.10.2770">
    <property type="match status" value="1"/>
</dbReference>
<keyword evidence="6" id="KW-0342">GTP-binding</keyword>
<keyword evidence="3" id="KW-0963">Cytoplasm</keyword>
<dbReference type="SUPFAM" id="SSF50447">
    <property type="entry name" value="Translation proteins"/>
    <property type="match status" value="1"/>
</dbReference>
<dbReference type="GO" id="GO:0003723">
    <property type="term" value="F:RNA binding"/>
    <property type="evidence" value="ECO:0007669"/>
    <property type="project" value="InterPro"/>
</dbReference>
<dbReference type="InterPro" id="IPR009000">
    <property type="entry name" value="Transl_B-barrel_sf"/>
</dbReference>
<evidence type="ECO:0000256" key="4">
    <source>
        <dbReference type="ARBA" id="ARBA00022741"/>
    </source>
</evidence>
<evidence type="ECO:0000256" key="1">
    <source>
        <dbReference type="ARBA" id="ARBA00004496"/>
    </source>
</evidence>
<evidence type="ECO:0000256" key="3">
    <source>
        <dbReference type="ARBA" id="ARBA00022490"/>
    </source>
</evidence>
<dbReference type="NCBIfam" id="TIGR00475">
    <property type="entry name" value="selB"/>
    <property type="match status" value="1"/>
</dbReference>
<dbReference type="InterPro" id="IPR036390">
    <property type="entry name" value="WH_DNA-bd_sf"/>
</dbReference>
<evidence type="ECO:0000313" key="11">
    <source>
        <dbReference type="EMBL" id="QDV33812.1"/>
    </source>
</evidence>
<keyword evidence="11" id="KW-0251">Elongation factor</keyword>
<dbReference type="SUPFAM" id="SSF50465">
    <property type="entry name" value="EF-Tu/eEF-1alpha/eIF2-gamma C-terminal domain"/>
    <property type="match status" value="1"/>
</dbReference>
<dbReference type="SUPFAM" id="SSF52540">
    <property type="entry name" value="P-loop containing nucleoside triphosphate hydrolases"/>
    <property type="match status" value="1"/>
</dbReference>
<comment type="subcellular location">
    <subcellularLocation>
        <location evidence="1">Cytoplasm</location>
    </subcellularLocation>
</comment>
<keyword evidence="4" id="KW-0547">Nucleotide-binding</keyword>
<dbReference type="AlphaFoldDB" id="A0A518GZ57"/>
<evidence type="ECO:0000256" key="5">
    <source>
        <dbReference type="ARBA" id="ARBA00022917"/>
    </source>
</evidence>
<dbReference type="InterPro" id="IPR004161">
    <property type="entry name" value="EFTu-like_2"/>
</dbReference>
<dbReference type="Gene3D" id="2.40.30.10">
    <property type="entry name" value="Translation factors"/>
    <property type="match status" value="1"/>
</dbReference>
<dbReference type="PANTHER" id="PTHR43721:SF22">
    <property type="entry name" value="ELONGATION FACTOR TU, MITOCHONDRIAL"/>
    <property type="match status" value="1"/>
</dbReference>
<dbReference type="GO" id="GO:0005525">
    <property type="term" value="F:GTP binding"/>
    <property type="evidence" value="ECO:0007669"/>
    <property type="project" value="UniProtKB-KW"/>
</dbReference>
<dbReference type="GO" id="GO:0003924">
    <property type="term" value="F:GTPase activity"/>
    <property type="evidence" value="ECO:0007669"/>
    <property type="project" value="InterPro"/>
</dbReference>
<evidence type="ECO:0000256" key="2">
    <source>
        <dbReference type="ARBA" id="ARBA00015953"/>
    </source>
</evidence>
<sequence>MPSPAGRVKSGSGRNGTAPGRGDAGESRGADRPRPAPPGLRIRGRWPASCPAPRPLWWRGDELTRGDDRIVRDLILGTAGHIDHGKTALVRALTGVDTDRLPAEKQRGITIDLGFAALDLGGARLGLVDVPGHERFIRNMLAGATGFDLALLVVAADDSVMPQTREHLEILRLLGLRSGLVALTKCDLAAPDWLDLVSEDVRALVAGTFLEGAPILRTSSATGEGIDALRAALADAVLALPDRAEEDRPFRMAIDRCFTVAGHGTVVTGTVVSGSVAVGDEVDWLPEGRPVRVRGLHRHDRAADRIARGSRAAINLAGVHHTEIRRGQELASPGFLRPSTVLSASVRASTDAPRPIRHRGRYRVHLGTAEVAASVVVFDGPELAPGSEGLVQLFLSERVVAEHGQPFVIREESPPWTLGGGRILQPVAARIRRRDLDGRGRLVRLSSDAPIERAGAALSSYRLEPWTDHDLARDAGLSPGEVGRIVSEAREAGELVDLPTGPRRSVRLTRAYLAELEDRVVRAVERLHRRNPRLSGVRRSSVLGELSDLRSESLVAALIDRLDAARRLSATDRTVSIAGYQPQLTQAERRLKNELLEAHRGAGFAPPLASELAENAGQRAAIVPELLDLLAEEGHLAPVEPRALYLDPEADAELRRRVVGRLSSEGSTMTMADLRDLLRTSRKYAVPIGEYLDRVGLTLRDGDLRRLGPAASGADDARP</sequence>
<dbReference type="GO" id="GO:0001514">
    <property type="term" value="P:selenocysteine incorporation"/>
    <property type="evidence" value="ECO:0007669"/>
    <property type="project" value="InterPro"/>
</dbReference>
<dbReference type="InterPro" id="IPR009001">
    <property type="entry name" value="Transl_elong_EF1A/Init_IF2_C"/>
</dbReference>
<evidence type="ECO:0000256" key="8">
    <source>
        <dbReference type="ARBA" id="ARBA00031615"/>
    </source>
</evidence>
<dbReference type="SUPFAM" id="SSF46785">
    <property type="entry name" value="Winged helix' DNA-binding domain"/>
    <property type="match status" value="2"/>
</dbReference>
<dbReference type="InterPro" id="IPR004535">
    <property type="entry name" value="Transl_elong_SelB"/>
</dbReference>
<dbReference type="InterPro" id="IPR057335">
    <property type="entry name" value="Beta-barrel_SelB"/>
</dbReference>
<protein>
    <recommendedName>
        <fullName evidence="2">Selenocysteine-specific elongation factor</fullName>
    </recommendedName>
    <alternativeName>
        <fullName evidence="8">SelB translation factor</fullName>
    </alternativeName>
</protein>
<dbReference type="InterPro" id="IPR050055">
    <property type="entry name" value="EF-Tu_GTPase"/>
</dbReference>
<dbReference type="InterPro" id="IPR036388">
    <property type="entry name" value="WH-like_DNA-bd_sf"/>
</dbReference>
<dbReference type="PANTHER" id="PTHR43721">
    <property type="entry name" value="ELONGATION FACTOR TU-RELATED"/>
    <property type="match status" value="1"/>
</dbReference>
<accession>A0A518GZ57</accession>
<dbReference type="KEGG" id="tpla:ElP_16910"/>
<dbReference type="CDD" id="cd03696">
    <property type="entry name" value="SelB_II"/>
    <property type="match status" value="1"/>
</dbReference>
<evidence type="ECO:0000256" key="7">
    <source>
        <dbReference type="ARBA" id="ARBA00025526"/>
    </source>
</evidence>
<dbReference type="Proteomes" id="UP000317835">
    <property type="component" value="Chromosome"/>
</dbReference>
<keyword evidence="5" id="KW-0648">Protein biosynthesis</keyword>
<comment type="function">
    <text evidence="7">Translation factor necessary for the incorporation of selenocysteine into proteins. It probably replaces EF-Tu for the insertion of selenocysteine directed by the UGA codon. SelB binds GTP and GDP.</text>
</comment>
<feature type="domain" description="Tr-type G" evidence="10">
    <location>
        <begin position="71"/>
        <end position="242"/>
    </location>
</feature>
<dbReference type="Pfam" id="PF25461">
    <property type="entry name" value="Beta-barrel_SelB"/>
    <property type="match status" value="1"/>
</dbReference>
<organism evidence="11 12">
    <name type="scientific">Tautonia plasticadhaerens</name>
    <dbReference type="NCBI Taxonomy" id="2527974"/>
    <lineage>
        <taxon>Bacteria</taxon>
        <taxon>Pseudomonadati</taxon>
        <taxon>Planctomycetota</taxon>
        <taxon>Planctomycetia</taxon>
        <taxon>Isosphaerales</taxon>
        <taxon>Isosphaeraceae</taxon>
        <taxon>Tautonia</taxon>
    </lineage>
</organism>
<evidence type="ECO:0000313" key="12">
    <source>
        <dbReference type="Proteomes" id="UP000317835"/>
    </source>
</evidence>
<feature type="compositionally biased region" description="Basic and acidic residues" evidence="9">
    <location>
        <begin position="23"/>
        <end position="34"/>
    </location>
</feature>